<evidence type="ECO:0000256" key="1">
    <source>
        <dbReference type="SAM" id="SignalP"/>
    </source>
</evidence>
<name>A0A401UEB1_9BACT</name>
<sequence>MFMNRRFCLILFILFCNTASFSQFVSGKFIDKASKVSIGYCTIGVIGKNIGSVGDRDGNFTLNISNINDSDTLVVSILGYEPISINGFIFKSKSNHVFELSEKSYLLEGIEIVDNPENIFLGDSKTSRFKGFNGWSGLENAGIGKSIGLLFDINKEILLEELFIHIEKNAYDSSLLRLHLYSLDERFSPKDELLTKDILFTVYQSKGWYKLDLRKFSINLKQDFGASIEWINSWGVRDKSEMLTISRTPNKPGISIYRSSPQGYWSRQEGSSAPAIHFKGIVIDSINEDIVVKHTVNVENGNSQVASFSNVLPQVNNNVFVVRNNKPNDLWTGKKKEKIGIVNSLKSTDGGSGFIHEPTNEVGSLLKGPSDLYRLDKFNFHLKYNSFDSILFELNLYQLDDNGQLLSNLNQGIKFKIGKSKGWQEFSLAPYDIYLKGDVLVTLKAIKGITLDKKPKDLYFTLGVGTSYVREVNNNDWSKREETCRAFNLLISY</sequence>
<keyword evidence="3" id="KW-1185">Reference proteome</keyword>
<comment type="caution">
    <text evidence="2">The sequence shown here is derived from an EMBL/GenBank/DDBJ whole genome shotgun (WGS) entry which is preliminary data.</text>
</comment>
<gene>
    <name evidence="2" type="ORF">SanaruYs_34820</name>
</gene>
<dbReference type="Proteomes" id="UP000288227">
    <property type="component" value="Unassembled WGS sequence"/>
</dbReference>
<dbReference type="EMBL" id="BHXQ01000007">
    <property type="protein sequence ID" value="GCC53239.1"/>
    <property type="molecule type" value="Genomic_DNA"/>
</dbReference>
<organism evidence="2 3">
    <name type="scientific">Chryseotalea sanaruensis</name>
    <dbReference type="NCBI Taxonomy" id="2482724"/>
    <lineage>
        <taxon>Bacteria</taxon>
        <taxon>Pseudomonadati</taxon>
        <taxon>Bacteroidota</taxon>
        <taxon>Cytophagia</taxon>
        <taxon>Cytophagales</taxon>
        <taxon>Chryseotaleaceae</taxon>
        <taxon>Chryseotalea</taxon>
    </lineage>
</organism>
<reference evidence="2 3" key="1">
    <citation type="submission" date="2018-11" db="EMBL/GenBank/DDBJ databases">
        <title>Chryseotalea sanarue gen. nov., sp., nov., a member of the family Cytophagaceae, isolated from a brackish lake in Hamamatsu Japan.</title>
        <authorList>
            <person name="Maejima Y."/>
            <person name="Iino T."/>
            <person name="Muraguchi Y."/>
            <person name="Fukuda K."/>
            <person name="Ohkuma M."/>
            <person name="Moriuchi R."/>
            <person name="Dohra H."/>
            <person name="Kimbara K."/>
            <person name="Shintani M."/>
        </authorList>
    </citation>
    <scope>NUCLEOTIDE SEQUENCE [LARGE SCALE GENOMIC DNA]</scope>
    <source>
        <strain evidence="2 3">Ys</strain>
    </source>
</reference>
<proteinExistence type="predicted"/>
<feature type="signal peptide" evidence="1">
    <location>
        <begin position="1"/>
        <end position="22"/>
    </location>
</feature>
<evidence type="ECO:0008006" key="4">
    <source>
        <dbReference type="Google" id="ProtNLM"/>
    </source>
</evidence>
<evidence type="ECO:0000313" key="2">
    <source>
        <dbReference type="EMBL" id="GCC53239.1"/>
    </source>
</evidence>
<dbReference type="SUPFAM" id="SSF49464">
    <property type="entry name" value="Carboxypeptidase regulatory domain-like"/>
    <property type="match status" value="1"/>
</dbReference>
<feature type="chain" id="PRO_5019016735" description="Carboxypeptidase-like regulatory domain-containing protein" evidence="1">
    <location>
        <begin position="23"/>
        <end position="493"/>
    </location>
</feature>
<dbReference type="InterPro" id="IPR008969">
    <property type="entry name" value="CarboxyPept-like_regulatory"/>
</dbReference>
<protein>
    <recommendedName>
        <fullName evidence="4">Carboxypeptidase-like regulatory domain-containing protein</fullName>
    </recommendedName>
</protein>
<dbReference type="AlphaFoldDB" id="A0A401UEB1"/>
<keyword evidence="1" id="KW-0732">Signal</keyword>
<accession>A0A401UEB1</accession>
<evidence type="ECO:0000313" key="3">
    <source>
        <dbReference type="Proteomes" id="UP000288227"/>
    </source>
</evidence>
<dbReference type="Pfam" id="PF13715">
    <property type="entry name" value="CarbopepD_reg_2"/>
    <property type="match status" value="1"/>
</dbReference>